<proteinExistence type="predicted"/>
<sequence length="144" mass="16008">MLGFALAAAAVCRWLYARRYLTDGMRPDLLRLGAISTPPTVTLRTYYRQAIPTVLLVDKWPAVTCDGSLEFFSAQNVSSHFNSSLPSPLPSVLGRRRRGTGLPNRHARDATTQSESNKPTPNYLTDKRWGVLEASMPSIQGPRY</sequence>
<evidence type="ECO:0000313" key="2">
    <source>
        <dbReference type="EMBL" id="KAK3376238.1"/>
    </source>
</evidence>
<reference evidence="2" key="2">
    <citation type="submission" date="2023-06" db="EMBL/GenBank/DDBJ databases">
        <authorList>
            <consortium name="Lawrence Berkeley National Laboratory"/>
            <person name="Haridas S."/>
            <person name="Hensen N."/>
            <person name="Bonometti L."/>
            <person name="Westerberg I."/>
            <person name="Brannstrom I.O."/>
            <person name="Guillou S."/>
            <person name="Cros-Aarteil S."/>
            <person name="Calhoun S."/>
            <person name="Kuo A."/>
            <person name="Mondo S."/>
            <person name="Pangilinan J."/>
            <person name="Riley R."/>
            <person name="Labutti K."/>
            <person name="Andreopoulos B."/>
            <person name="Lipzen A."/>
            <person name="Chen C."/>
            <person name="Yanf M."/>
            <person name="Daum C."/>
            <person name="Ng V."/>
            <person name="Clum A."/>
            <person name="Steindorff A."/>
            <person name="Ohm R."/>
            <person name="Martin F."/>
            <person name="Silar P."/>
            <person name="Natvig D."/>
            <person name="Lalanne C."/>
            <person name="Gautier V."/>
            <person name="Ament-Velasquez S.L."/>
            <person name="Kruys A."/>
            <person name="Hutchinson M.I."/>
            <person name="Powell A.J."/>
            <person name="Barry K."/>
            <person name="Miller A.N."/>
            <person name="Grigoriev I.V."/>
            <person name="Debuchy R."/>
            <person name="Gladieux P."/>
            <person name="Thoren M.H."/>
            <person name="Johannesson H."/>
        </authorList>
    </citation>
    <scope>NUCLEOTIDE SEQUENCE</scope>
    <source>
        <strain evidence="2">CBS 958.72</strain>
    </source>
</reference>
<dbReference type="Proteomes" id="UP001287356">
    <property type="component" value="Unassembled WGS sequence"/>
</dbReference>
<keyword evidence="3" id="KW-1185">Reference proteome</keyword>
<gene>
    <name evidence="2" type="ORF">B0T24DRAFT_216912</name>
</gene>
<comment type="caution">
    <text evidence="2">The sequence shown here is derived from an EMBL/GenBank/DDBJ whole genome shotgun (WGS) entry which is preliminary data.</text>
</comment>
<protein>
    <submittedName>
        <fullName evidence="2">Uncharacterized protein</fullName>
    </submittedName>
</protein>
<dbReference type="AlphaFoldDB" id="A0AAE0KGB0"/>
<evidence type="ECO:0000256" key="1">
    <source>
        <dbReference type="SAM" id="MobiDB-lite"/>
    </source>
</evidence>
<organism evidence="2 3">
    <name type="scientific">Lasiosphaeria ovina</name>
    <dbReference type="NCBI Taxonomy" id="92902"/>
    <lineage>
        <taxon>Eukaryota</taxon>
        <taxon>Fungi</taxon>
        <taxon>Dikarya</taxon>
        <taxon>Ascomycota</taxon>
        <taxon>Pezizomycotina</taxon>
        <taxon>Sordariomycetes</taxon>
        <taxon>Sordariomycetidae</taxon>
        <taxon>Sordariales</taxon>
        <taxon>Lasiosphaeriaceae</taxon>
        <taxon>Lasiosphaeria</taxon>
    </lineage>
</organism>
<dbReference type="EMBL" id="JAULSN010000003">
    <property type="protein sequence ID" value="KAK3376238.1"/>
    <property type="molecule type" value="Genomic_DNA"/>
</dbReference>
<evidence type="ECO:0000313" key="3">
    <source>
        <dbReference type="Proteomes" id="UP001287356"/>
    </source>
</evidence>
<reference evidence="2" key="1">
    <citation type="journal article" date="2023" name="Mol. Phylogenet. Evol.">
        <title>Genome-scale phylogeny and comparative genomics of the fungal order Sordariales.</title>
        <authorList>
            <person name="Hensen N."/>
            <person name="Bonometti L."/>
            <person name="Westerberg I."/>
            <person name="Brannstrom I.O."/>
            <person name="Guillou S."/>
            <person name="Cros-Aarteil S."/>
            <person name="Calhoun S."/>
            <person name="Haridas S."/>
            <person name="Kuo A."/>
            <person name="Mondo S."/>
            <person name="Pangilinan J."/>
            <person name="Riley R."/>
            <person name="LaButti K."/>
            <person name="Andreopoulos B."/>
            <person name="Lipzen A."/>
            <person name="Chen C."/>
            <person name="Yan M."/>
            <person name="Daum C."/>
            <person name="Ng V."/>
            <person name="Clum A."/>
            <person name="Steindorff A."/>
            <person name="Ohm R.A."/>
            <person name="Martin F."/>
            <person name="Silar P."/>
            <person name="Natvig D.O."/>
            <person name="Lalanne C."/>
            <person name="Gautier V."/>
            <person name="Ament-Velasquez S.L."/>
            <person name="Kruys A."/>
            <person name="Hutchinson M.I."/>
            <person name="Powell A.J."/>
            <person name="Barry K."/>
            <person name="Miller A.N."/>
            <person name="Grigoriev I.V."/>
            <person name="Debuchy R."/>
            <person name="Gladieux P."/>
            <person name="Hiltunen Thoren M."/>
            <person name="Johannesson H."/>
        </authorList>
    </citation>
    <scope>NUCLEOTIDE SEQUENCE</scope>
    <source>
        <strain evidence="2">CBS 958.72</strain>
    </source>
</reference>
<feature type="compositionally biased region" description="Low complexity" evidence="1">
    <location>
        <begin position="83"/>
        <end position="93"/>
    </location>
</feature>
<feature type="region of interest" description="Disordered" evidence="1">
    <location>
        <begin position="83"/>
        <end position="127"/>
    </location>
</feature>
<accession>A0AAE0KGB0</accession>
<name>A0AAE0KGB0_9PEZI</name>
<feature type="compositionally biased region" description="Polar residues" evidence="1">
    <location>
        <begin position="110"/>
        <end position="123"/>
    </location>
</feature>